<dbReference type="Gene3D" id="2.170.130.10">
    <property type="entry name" value="TonB-dependent receptor, plug domain"/>
    <property type="match status" value="1"/>
</dbReference>
<keyword evidence="6 8" id="KW-0472">Membrane</keyword>
<feature type="domain" description="TonB-dependent receptor-like beta-barrel" evidence="11">
    <location>
        <begin position="289"/>
        <end position="680"/>
    </location>
</feature>
<dbReference type="SUPFAM" id="SSF56935">
    <property type="entry name" value="Porins"/>
    <property type="match status" value="1"/>
</dbReference>
<dbReference type="PANTHER" id="PTHR30069">
    <property type="entry name" value="TONB-DEPENDENT OUTER MEMBRANE RECEPTOR"/>
    <property type="match status" value="1"/>
</dbReference>
<keyword evidence="14" id="KW-1185">Reference proteome</keyword>
<feature type="signal peptide" evidence="10">
    <location>
        <begin position="1"/>
        <end position="28"/>
    </location>
</feature>
<evidence type="ECO:0000256" key="4">
    <source>
        <dbReference type="ARBA" id="ARBA00022692"/>
    </source>
</evidence>
<dbReference type="PROSITE" id="PS52016">
    <property type="entry name" value="TONB_DEPENDENT_REC_3"/>
    <property type="match status" value="1"/>
</dbReference>
<keyword evidence="2 8" id="KW-0813">Transport</keyword>
<name>A0ABQ4SD60_9HYPH</name>
<keyword evidence="3 8" id="KW-1134">Transmembrane beta strand</keyword>
<accession>A0ABQ4SD60</accession>
<evidence type="ECO:0000259" key="11">
    <source>
        <dbReference type="Pfam" id="PF00593"/>
    </source>
</evidence>
<dbReference type="RefSeq" id="WP_238234722.1">
    <property type="nucleotide sequence ID" value="NZ_BPQQ01000018.1"/>
</dbReference>
<dbReference type="InterPro" id="IPR012910">
    <property type="entry name" value="Plug_dom"/>
</dbReference>
<comment type="subcellular location">
    <subcellularLocation>
        <location evidence="1 8">Cell outer membrane</location>
        <topology evidence="1 8">Multi-pass membrane protein</topology>
    </subcellularLocation>
</comment>
<dbReference type="PANTHER" id="PTHR30069:SF40">
    <property type="entry name" value="TONB-DEPENDENT RECEPTOR NMB0964-RELATED"/>
    <property type="match status" value="1"/>
</dbReference>
<gene>
    <name evidence="13" type="ORF">GMJLKIPL_1760</name>
</gene>
<reference evidence="13" key="2">
    <citation type="submission" date="2021-08" db="EMBL/GenBank/DDBJ databases">
        <authorList>
            <person name="Tani A."/>
            <person name="Ola A."/>
            <person name="Ogura Y."/>
            <person name="Katsura K."/>
            <person name="Hayashi T."/>
        </authorList>
    </citation>
    <scope>NUCLEOTIDE SEQUENCE</scope>
    <source>
        <strain evidence="13">DSM 17168</strain>
    </source>
</reference>
<dbReference type="InterPro" id="IPR000531">
    <property type="entry name" value="Beta-barrel_TonB"/>
</dbReference>
<keyword evidence="4 8" id="KW-0812">Transmembrane</keyword>
<feature type="domain" description="TonB-dependent receptor plug" evidence="12">
    <location>
        <begin position="67"/>
        <end position="171"/>
    </location>
</feature>
<keyword evidence="7 8" id="KW-0998">Cell outer membrane</keyword>
<organism evidence="13 14">
    <name type="scientific">Methylobacterium isbiliense</name>
    <dbReference type="NCBI Taxonomy" id="315478"/>
    <lineage>
        <taxon>Bacteria</taxon>
        <taxon>Pseudomonadati</taxon>
        <taxon>Pseudomonadota</taxon>
        <taxon>Alphaproteobacteria</taxon>
        <taxon>Hyphomicrobiales</taxon>
        <taxon>Methylobacteriaceae</taxon>
        <taxon>Methylobacterium</taxon>
    </lineage>
</organism>
<dbReference type="InterPro" id="IPR037066">
    <property type="entry name" value="Plug_dom_sf"/>
</dbReference>
<evidence type="ECO:0000256" key="2">
    <source>
        <dbReference type="ARBA" id="ARBA00022448"/>
    </source>
</evidence>
<keyword evidence="10" id="KW-0732">Signal</keyword>
<dbReference type="Proteomes" id="UP001055153">
    <property type="component" value="Unassembled WGS sequence"/>
</dbReference>
<comment type="similarity">
    <text evidence="8 9">Belongs to the TonB-dependent receptor family.</text>
</comment>
<dbReference type="Pfam" id="PF00593">
    <property type="entry name" value="TonB_dep_Rec_b-barrel"/>
    <property type="match status" value="1"/>
</dbReference>
<dbReference type="Pfam" id="PF07715">
    <property type="entry name" value="Plug"/>
    <property type="match status" value="1"/>
</dbReference>
<evidence type="ECO:0000259" key="12">
    <source>
        <dbReference type="Pfam" id="PF07715"/>
    </source>
</evidence>
<dbReference type="InterPro" id="IPR039426">
    <property type="entry name" value="TonB-dep_rcpt-like"/>
</dbReference>
<evidence type="ECO:0000256" key="9">
    <source>
        <dbReference type="RuleBase" id="RU003357"/>
    </source>
</evidence>
<dbReference type="EMBL" id="BPQQ01000018">
    <property type="protein sequence ID" value="GJD99842.1"/>
    <property type="molecule type" value="Genomic_DNA"/>
</dbReference>
<evidence type="ECO:0000256" key="10">
    <source>
        <dbReference type="SAM" id="SignalP"/>
    </source>
</evidence>
<evidence type="ECO:0000256" key="6">
    <source>
        <dbReference type="ARBA" id="ARBA00023136"/>
    </source>
</evidence>
<comment type="caution">
    <text evidence="13">The sequence shown here is derived from an EMBL/GenBank/DDBJ whole genome shotgun (WGS) entry which is preliminary data.</text>
</comment>
<evidence type="ECO:0000256" key="8">
    <source>
        <dbReference type="PROSITE-ProRule" id="PRU01360"/>
    </source>
</evidence>
<evidence type="ECO:0000313" key="13">
    <source>
        <dbReference type="EMBL" id="GJD99842.1"/>
    </source>
</evidence>
<dbReference type="Gene3D" id="2.40.170.20">
    <property type="entry name" value="TonB-dependent receptor, beta-barrel domain"/>
    <property type="match status" value="1"/>
</dbReference>
<evidence type="ECO:0000256" key="5">
    <source>
        <dbReference type="ARBA" id="ARBA00023077"/>
    </source>
</evidence>
<evidence type="ECO:0000256" key="1">
    <source>
        <dbReference type="ARBA" id="ARBA00004571"/>
    </source>
</evidence>
<reference evidence="13" key="1">
    <citation type="journal article" date="2021" name="Front. Microbiol.">
        <title>Comprehensive Comparative Genomics and Phenotyping of Methylobacterium Species.</title>
        <authorList>
            <person name="Alessa O."/>
            <person name="Ogura Y."/>
            <person name="Fujitani Y."/>
            <person name="Takami H."/>
            <person name="Hayashi T."/>
            <person name="Sahin N."/>
            <person name="Tani A."/>
        </authorList>
    </citation>
    <scope>NUCLEOTIDE SEQUENCE</scope>
    <source>
        <strain evidence="13">DSM 17168</strain>
    </source>
</reference>
<proteinExistence type="inferred from homology"/>
<evidence type="ECO:0000256" key="7">
    <source>
        <dbReference type="ARBA" id="ARBA00023237"/>
    </source>
</evidence>
<keyword evidence="13" id="KW-0675">Receptor</keyword>
<evidence type="ECO:0000313" key="14">
    <source>
        <dbReference type="Proteomes" id="UP001055153"/>
    </source>
</evidence>
<dbReference type="InterPro" id="IPR036942">
    <property type="entry name" value="Beta-barrel_TonB_sf"/>
</dbReference>
<evidence type="ECO:0000256" key="3">
    <source>
        <dbReference type="ARBA" id="ARBA00022452"/>
    </source>
</evidence>
<protein>
    <submittedName>
        <fullName evidence="13">TonB-dependent receptor</fullName>
    </submittedName>
</protein>
<feature type="chain" id="PRO_5045237409" evidence="10">
    <location>
        <begin position="29"/>
        <end position="711"/>
    </location>
</feature>
<keyword evidence="5 9" id="KW-0798">TonB box</keyword>
<sequence>MPYPTRLGMLALSTALPPVLLAPAAVKAQDIRLDEITVSSPSPIQPARPAAAPGSGTAYGVLPVVTSTFSPVTVIDRGEIVREQPRQLGDLLFDKPGLSASTFAPGAASRPIIRGLDNARVRIQENGVGVQDVSDLSEDHAVPINPLVYDRVEVIRGPAALRYGSQAIGGVVSAENNRIPTFIPVSGYGGQVTTGYSSVDNGRFGAASVDAGAGNVAFHADGFRTAADSYNTPLGIQANSANESQGGAVGMSIIGDRGFVGLAFSHYDALYQVPGGESAERRVRLDPTQDRLQARGEFRPLEGPVEVVRFWLGGSTYRHNEIGNDEQGLASIGSTFRNRQVEGRVELQHVPVFTTLGTLTGALGFQADARALSATGEGEGLIAPSNTQSRAVYLFEELAVGNGLRLQAAGRLESARVAGTATQFPGDFLPGAEDPLEYSRRREFTPKSVSVGALQDLPYDFVASLNGQYVERAPFALELFSRGPHEATATFEIGDPNLKLERARTVEASLRRAVGPFRFDATGYYTRYTGFIYKRETGIFCGDTFSTCGSEDELRQIVYTQRNATFYGAEIAAQLDLIPIGNGFIGLDAQYDFVRAQFDDGSYVPRIPPHRVGGGLFLRADGWFARVNVLHAFAQTETAPLETITPGWTDLRAEISYTKLVDPAVYGASEITFGLQGRNLLDDEIRNSASFKKDEILLPGRNVRLFLTARF</sequence>